<name>A0ACB9TE84_HOLOL</name>
<accession>A0ACB9TE84</accession>
<organism evidence="1 2">
    <name type="scientific">Holotrichia oblita</name>
    <name type="common">Chafer beetle</name>
    <dbReference type="NCBI Taxonomy" id="644536"/>
    <lineage>
        <taxon>Eukaryota</taxon>
        <taxon>Metazoa</taxon>
        <taxon>Ecdysozoa</taxon>
        <taxon>Arthropoda</taxon>
        <taxon>Hexapoda</taxon>
        <taxon>Insecta</taxon>
        <taxon>Pterygota</taxon>
        <taxon>Neoptera</taxon>
        <taxon>Endopterygota</taxon>
        <taxon>Coleoptera</taxon>
        <taxon>Polyphaga</taxon>
        <taxon>Scarabaeiformia</taxon>
        <taxon>Scarabaeidae</taxon>
        <taxon>Melolonthinae</taxon>
        <taxon>Holotrichia</taxon>
    </lineage>
</organism>
<evidence type="ECO:0000313" key="2">
    <source>
        <dbReference type="Proteomes" id="UP001056778"/>
    </source>
</evidence>
<protein>
    <submittedName>
        <fullName evidence="1">Zinc finger cchc-type superfamily</fullName>
    </submittedName>
</protein>
<gene>
    <name evidence="1" type="ORF">MML48_3g00016005</name>
</gene>
<sequence length="173" mass="19260">MQVVIKHSEDIIFVSEIECNVTSAEIMQSIKGSAVNAGRARINVVSIRPNQYGRQNATVVVPKKVTNELSRRGKFGHLKKDCQGQDKGDICMKCGKGDHKAKKCTNISFCLTCKMEGHREDQTKAPKSRRLIQQKATKLSKERGQRKAKEASKVEEQKRNSTTAGGEQSRNTT</sequence>
<evidence type="ECO:0000313" key="1">
    <source>
        <dbReference type="EMBL" id="KAI4465093.1"/>
    </source>
</evidence>
<comment type="caution">
    <text evidence="1">The sequence shown here is derived from an EMBL/GenBank/DDBJ whole genome shotgun (WGS) entry which is preliminary data.</text>
</comment>
<dbReference type="EMBL" id="CM043017">
    <property type="protein sequence ID" value="KAI4465093.1"/>
    <property type="molecule type" value="Genomic_DNA"/>
</dbReference>
<dbReference type="Proteomes" id="UP001056778">
    <property type="component" value="Chromosome 3"/>
</dbReference>
<keyword evidence="2" id="KW-1185">Reference proteome</keyword>
<proteinExistence type="predicted"/>
<reference evidence="1" key="1">
    <citation type="submission" date="2022-04" db="EMBL/GenBank/DDBJ databases">
        <title>Chromosome-scale genome assembly of Holotrichia oblita Faldermann.</title>
        <authorList>
            <person name="Rongchong L."/>
        </authorList>
    </citation>
    <scope>NUCLEOTIDE SEQUENCE</scope>
    <source>
        <strain evidence="1">81SQS9</strain>
    </source>
</reference>